<dbReference type="SUPFAM" id="SSF57783">
    <property type="entry name" value="Zinc beta-ribbon"/>
    <property type="match status" value="1"/>
</dbReference>
<feature type="site" description="dTTP/dATP binding" evidence="1">
    <location>
        <position position="449"/>
    </location>
</feature>
<dbReference type="EC" id="3.6.4.12" evidence="1"/>
<dbReference type="HAMAP" id="MF_04154">
    <property type="entry name" value="Helic_Prim_T7"/>
    <property type="match status" value="1"/>
</dbReference>
<dbReference type="GO" id="GO:0039693">
    <property type="term" value="P:viral DNA genome replication"/>
    <property type="evidence" value="ECO:0007669"/>
    <property type="project" value="UniProtKB-UniRule"/>
</dbReference>
<dbReference type="GO" id="GO:0043139">
    <property type="term" value="F:5'-3' DNA helicase activity"/>
    <property type="evidence" value="ECO:0007669"/>
    <property type="project" value="InterPro"/>
</dbReference>
<dbReference type="GO" id="GO:0008270">
    <property type="term" value="F:zinc ion binding"/>
    <property type="evidence" value="ECO:0007669"/>
    <property type="project" value="UniProtKB-UniRule"/>
</dbReference>
<name>A0A6J5QIP9_9CAUD</name>
<dbReference type="GO" id="GO:0003697">
    <property type="term" value="F:single-stranded DNA binding"/>
    <property type="evidence" value="ECO:0007669"/>
    <property type="project" value="InterPro"/>
</dbReference>
<keyword evidence="1" id="KW-0460">Magnesium</keyword>
<comment type="function">
    <text evidence="1">ATP-dependent DNA helicase and primase essential for viral DNA replication and recombination. The helicase moves 5' -&gt; 3' on the lagging strand template, unwinding the DNA duplex ahead of the leading strand polymerase at the replication fork and generating ssDNA for both leading and lagging strand synthesis. ATP or dTTP hydrolysis propels each helicase domain to translocate sequentially along DNA. Mediates strand transfer when a joint molecule is available and participates in recombinational DNA repair through its role in strand exchange. Primase activity synthesizes short RNA primers at the sequence 5'-GTC-3' on the lagging strand that the polymerase elongates using dNTPs and providing the primase is still present.</text>
</comment>
<keyword evidence="1" id="KW-0378">Hydrolase</keyword>
<comment type="cofactor">
    <cofactor evidence="1">
        <name>Mg(2+)</name>
        <dbReference type="ChEBI" id="CHEBI:18420"/>
    </cofactor>
    <text evidence="1">Binds 2 Mg(2+), one of which is catalytic.</text>
</comment>
<keyword evidence="1" id="KW-0511">Multifunctional enzyme</keyword>
<feature type="binding site" evidence="1">
    <location>
        <begin position="299"/>
        <end position="306"/>
    </location>
    <ligand>
        <name>ATP</name>
        <dbReference type="ChEBI" id="CHEBI:30616"/>
    </ligand>
</feature>
<keyword evidence="1" id="KW-0479">Metal-binding</keyword>
<keyword evidence="1" id="KW-0548">Nucleotidyltransferase</keyword>
<comment type="similarity">
    <text evidence="1">Belongs to the Teseptimavirus DNA helicase/primase family.</text>
</comment>
<dbReference type="InterPro" id="IPR007694">
    <property type="entry name" value="DNA_helicase_DnaB-like_C"/>
</dbReference>
<sequence>MSFISIHKPCSDCGSSDGLSINDDFSTYCFACANFTPSDQSIYTETSMPTETIVVKDMTSFLEIYNKGVSTSISDRKLTKDTVERYSVVRSDGNYLFPYYDKDSSLCGAKVRSIKDKVFSTIGNFSAGTLFGQNIFPSGGKYITITEGEFDALAVYQLTGSKYPAVSIRNGAAAALKNCKDAYEYLNSFENIVICFDGDEPGKKASKEVAELFGSKAKVFKPLPEYKDACDWLADGKNAAFVSRWWASENFIPDGIISGASLWDEMSKPMAPADCKYPWQGLNDLTYGIRFGELVTVTAGSGLGKSQVLREIAWHILQTTSDSVGLMFLEESVKKTGLSLMSLAVDTPLHLPDTTSVSDQQRRHAFDSTLGTGRVFLFDHFGSTSIGNIINRVRYLAKGLNCKYIFLDHLSIIVSAQENSDERKAIDEIMTKLRMLVQETNIALIIVSHLKRPSDKGHEEGAATSLAQLRGSASIAQLSDMVIGLERNGQHEDIVKRNTTRVRVLKSRYNGITGPACNLLYDKQTGRMFETPDSFDDVL</sequence>
<dbReference type="GO" id="GO:0006269">
    <property type="term" value="P:DNA replication, synthesis of primer"/>
    <property type="evidence" value="ECO:0007669"/>
    <property type="project" value="UniProtKB-KW"/>
</dbReference>
<evidence type="ECO:0000313" key="5">
    <source>
        <dbReference type="EMBL" id="CAB4181301.1"/>
    </source>
</evidence>
<dbReference type="EMBL" id="LR796635">
    <property type="protein sequence ID" value="CAB4155911.1"/>
    <property type="molecule type" value="Genomic_DNA"/>
</dbReference>
<comment type="catalytic activity">
    <reaction evidence="1">
        <text>ATP + H2O = ADP + phosphate + H(+)</text>
        <dbReference type="Rhea" id="RHEA:13065"/>
        <dbReference type="ChEBI" id="CHEBI:15377"/>
        <dbReference type="ChEBI" id="CHEBI:15378"/>
        <dbReference type="ChEBI" id="CHEBI:30616"/>
        <dbReference type="ChEBI" id="CHEBI:43474"/>
        <dbReference type="ChEBI" id="CHEBI:456216"/>
        <dbReference type="EC" id="3.6.4.12"/>
    </reaction>
</comment>
<keyword evidence="1" id="KW-0862">Zinc</keyword>
<dbReference type="Pfam" id="PF03796">
    <property type="entry name" value="DnaB_C"/>
    <property type="match status" value="1"/>
</dbReference>
<feature type="binding site" evidence="1">
    <location>
        <position position="32"/>
    </location>
    <ligand>
        <name>Zn(2+)</name>
        <dbReference type="ChEBI" id="CHEBI:29105"/>
    </ligand>
</feature>
<dbReference type="Pfam" id="PF13155">
    <property type="entry name" value="Toprim_2"/>
    <property type="match status" value="1"/>
</dbReference>
<dbReference type="CDD" id="cd19483">
    <property type="entry name" value="RecA-like_Gp4D_helicase"/>
    <property type="match status" value="1"/>
</dbReference>
<evidence type="ECO:0000313" key="4">
    <source>
        <dbReference type="EMBL" id="CAB4155911.1"/>
    </source>
</evidence>
<dbReference type="SMART" id="SM00493">
    <property type="entry name" value="TOPRIM"/>
    <property type="match status" value="1"/>
</dbReference>
<dbReference type="Gene3D" id="2.20.25.10">
    <property type="match status" value="1"/>
</dbReference>
<organism evidence="5">
    <name type="scientific">uncultured Caudovirales phage</name>
    <dbReference type="NCBI Taxonomy" id="2100421"/>
    <lineage>
        <taxon>Viruses</taxon>
        <taxon>Duplodnaviria</taxon>
        <taxon>Heunggongvirae</taxon>
        <taxon>Uroviricota</taxon>
        <taxon>Caudoviricetes</taxon>
        <taxon>Peduoviridae</taxon>
        <taxon>Maltschvirus</taxon>
        <taxon>Maltschvirus maltsch</taxon>
    </lineage>
</organism>
<keyword evidence="1" id="KW-0347">Helicase</keyword>
<feature type="domain" description="Toprim" evidence="2">
    <location>
        <begin position="141"/>
        <end position="225"/>
    </location>
</feature>
<feature type="binding site" evidence="1">
    <location>
        <position position="29"/>
    </location>
    <ligand>
        <name>Zn(2+)</name>
        <dbReference type="ChEBI" id="CHEBI:29105"/>
    </ligand>
</feature>
<dbReference type="PROSITE" id="PS51199">
    <property type="entry name" value="SF4_HELICASE"/>
    <property type="match status" value="1"/>
</dbReference>
<feature type="site" description="dTTP/dATP binding" evidence="1">
    <location>
        <position position="487"/>
    </location>
</feature>
<dbReference type="InterPro" id="IPR027032">
    <property type="entry name" value="Twinkle-like"/>
</dbReference>
<dbReference type="InterPro" id="IPR006171">
    <property type="entry name" value="TOPRIM_dom"/>
</dbReference>
<feature type="binding site" evidence="1">
    <location>
        <position position="197"/>
    </location>
    <ligand>
        <name>Mg(2+)</name>
        <dbReference type="ChEBI" id="CHEBI:18420"/>
        <label>1</label>
        <note>catalytic</note>
    </ligand>
</feature>
<dbReference type="Gene3D" id="3.40.1360.10">
    <property type="match status" value="1"/>
</dbReference>
<feature type="zinc finger region" description="C4-like; zinc ribbon fold" evidence="1">
    <location>
        <begin position="10"/>
        <end position="32"/>
    </location>
</feature>
<comment type="caution">
    <text evidence="1">Lacks conserved residue(s) required for the propagation of feature annotation.</text>
</comment>
<feature type="site" description="dTTP/dATP binding" evidence="1">
    <location>
        <position position="521"/>
    </location>
</feature>
<dbReference type="Gene3D" id="3.40.50.300">
    <property type="entry name" value="P-loop containing nucleotide triphosphate hydrolases"/>
    <property type="match status" value="1"/>
</dbReference>
<dbReference type="InterPro" id="IPR027417">
    <property type="entry name" value="P-loop_NTPase"/>
</dbReference>
<dbReference type="InterPro" id="IPR046394">
    <property type="entry name" value="Helic_Prim_T7"/>
</dbReference>
<dbReference type="EC" id="2.7.7.-" evidence="1"/>
<dbReference type="SUPFAM" id="SSF56731">
    <property type="entry name" value="DNA primase core"/>
    <property type="match status" value="1"/>
</dbReference>
<keyword evidence="1" id="KW-1194">Viral DNA replication</keyword>
<dbReference type="Gene3D" id="2.20.25.180">
    <property type="match status" value="1"/>
</dbReference>
<reference evidence="5" key="1">
    <citation type="submission" date="2020-05" db="EMBL/GenBank/DDBJ databases">
        <authorList>
            <person name="Chiriac C."/>
            <person name="Salcher M."/>
            <person name="Ghai R."/>
            <person name="Kavagutti S V."/>
        </authorList>
    </citation>
    <scope>NUCLEOTIDE SEQUENCE</scope>
</reference>
<keyword evidence="1" id="KW-0863">Zinc-finger</keyword>
<feature type="binding site" evidence="1">
    <location>
        <position position="147"/>
    </location>
    <ligand>
        <name>Mg(2+)</name>
        <dbReference type="ChEBI" id="CHEBI:18420"/>
        <label>1</label>
        <note>catalytic</note>
    </ligand>
</feature>
<feature type="binding site" evidence="1">
    <location>
        <position position="13"/>
    </location>
    <ligand>
        <name>Zn(2+)</name>
        <dbReference type="ChEBI" id="CHEBI:29105"/>
    </ligand>
</feature>
<keyword evidence="1" id="KW-0067">ATP-binding</keyword>
<feature type="site" description="dTTP/dATP binding" evidence="1">
    <location>
        <position position="508"/>
    </location>
</feature>
<dbReference type="PANTHER" id="PTHR12873:SF0">
    <property type="entry name" value="TWINKLE MTDNA HELICASE"/>
    <property type="match status" value="1"/>
</dbReference>
<gene>
    <name evidence="5" type="ORF">UFOVP1067_29</name>
    <name evidence="4" type="ORF">UFOVP662_29</name>
</gene>
<dbReference type="InterPro" id="IPR034154">
    <property type="entry name" value="TOPRIM_DnaG/twinkle"/>
</dbReference>
<proteinExistence type="inferred from homology"/>
<keyword evidence="1" id="KW-0547">Nucleotide-binding</keyword>
<dbReference type="SUPFAM" id="SSF52540">
    <property type="entry name" value="P-loop containing nucleoside triphosphate hydrolases"/>
    <property type="match status" value="1"/>
</dbReference>
<comment type="domain">
    <text evidence="1">The N-terminus zinc finger domain is essential for delivering the primed DNA template to the DNA polymerase. The central core domain contains the primase activity. The C-terminus region is responsible for the helicase activity and binds 1 Mg(2+)-dTTP.</text>
</comment>
<evidence type="ECO:0000256" key="1">
    <source>
        <dbReference type="HAMAP-Rule" id="MF_04154"/>
    </source>
</evidence>
<keyword evidence="1" id="KW-0639">Primosome</keyword>
<dbReference type="GO" id="GO:0003899">
    <property type="term" value="F:DNA-directed RNA polymerase activity"/>
    <property type="evidence" value="ECO:0007669"/>
    <property type="project" value="UniProtKB-UniRule"/>
</dbReference>
<feature type="domain" description="SF4 helicase" evidence="3">
    <location>
        <begin position="268"/>
        <end position="535"/>
    </location>
</feature>
<dbReference type="CDD" id="cd01029">
    <property type="entry name" value="TOPRIM_primases"/>
    <property type="match status" value="1"/>
</dbReference>
<dbReference type="GO" id="GO:0005524">
    <property type="term" value="F:ATP binding"/>
    <property type="evidence" value="ECO:0007669"/>
    <property type="project" value="UniProtKB-UniRule"/>
</dbReference>
<dbReference type="EMBL" id="LR797016">
    <property type="protein sequence ID" value="CAB4181301.1"/>
    <property type="molecule type" value="Genomic_DNA"/>
</dbReference>
<accession>A0A6J5QIP9</accession>
<keyword evidence="1" id="KW-0235">DNA replication</keyword>
<evidence type="ECO:0000259" key="2">
    <source>
        <dbReference type="PROSITE" id="PS50880"/>
    </source>
</evidence>
<dbReference type="GO" id="GO:0016787">
    <property type="term" value="F:hydrolase activity"/>
    <property type="evidence" value="ECO:0007669"/>
    <property type="project" value="UniProtKB-KW"/>
</dbReference>
<protein>
    <recommendedName>
        <fullName evidence="1">DNA helicase/primase</fullName>
        <ecNumber evidence="1">2.7.7.-</ecNumber>
        <ecNumber evidence="1">3.6.4.12</ecNumber>
    </recommendedName>
</protein>
<evidence type="ECO:0000259" key="3">
    <source>
        <dbReference type="PROSITE" id="PS51199"/>
    </source>
</evidence>
<comment type="subunit">
    <text evidence="1">Homohexamer. Assembles as a hexamer onto linear or circular ssDNA in the presence of ATP or dTTP. Interacts (via C-terminus) with the viral DNA polymerase that is bound to DNA; this interaction is essential to initiate leading-strand DNA synthesis. The priming complex consists of 2 DNA polymerases and 1 helicase-primase hexamer that assemble on the DNA template. Interacts with the single-stranded DNA-binding protein. Part of the replicase complex that includes the DNA polymerase, the primase/helicase and the single-stranded DNA binding protein.</text>
</comment>
<feature type="binding site" evidence="1">
    <location>
        <position position="228"/>
    </location>
    <ligand>
        <name>Mg(2+)</name>
        <dbReference type="ChEBI" id="CHEBI:18420"/>
        <label>2</label>
    </ligand>
</feature>
<dbReference type="PANTHER" id="PTHR12873">
    <property type="entry name" value="T7-LIKE MITOCHONDRIAL DNA HELICASE"/>
    <property type="match status" value="1"/>
</dbReference>
<feature type="binding site" evidence="1">
    <location>
        <position position="10"/>
    </location>
    <ligand>
        <name>Zn(2+)</name>
        <dbReference type="ChEBI" id="CHEBI:29105"/>
    </ligand>
</feature>
<keyword evidence="1" id="KW-0808">Transferase</keyword>
<dbReference type="PROSITE" id="PS50880">
    <property type="entry name" value="TOPRIM"/>
    <property type="match status" value="1"/>
</dbReference>